<evidence type="ECO:0000313" key="7">
    <source>
        <dbReference type="EMBL" id="KAA5606898.1"/>
    </source>
</evidence>
<dbReference type="EMBL" id="VWPJ01000002">
    <property type="protein sequence ID" value="KAA5606898.1"/>
    <property type="molecule type" value="Genomic_DNA"/>
</dbReference>
<dbReference type="InterPro" id="IPR050226">
    <property type="entry name" value="NagZ_Beta-hexosaminidase"/>
</dbReference>
<name>A0A5M6IH58_9PROT</name>
<reference evidence="7 8" key="1">
    <citation type="submission" date="2019-09" db="EMBL/GenBank/DDBJ databases">
        <title>Genome sequence of Roseospira marina, one of the more divergent members of the non-sulfur purple photosynthetic bacterial family, the Rhodospirillaceae.</title>
        <authorList>
            <person name="Meyer T."/>
            <person name="Kyndt J."/>
        </authorList>
    </citation>
    <scope>NUCLEOTIDE SEQUENCE [LARGE SCALE GENOMIC DNA]</scope>
    <source>
        <strain evidence="7 8">DSM 15113</strain>
    </source>
</reference>
<dbReference type="NCBIfam" id="NF003740">
    <property type="entry name" value="PRK05337.1"/>
    <property type="match status" value="1"/>
</dbReference>
<dbReference type="Gene3D" id="3.20.20.300">
    <property type="entry name" value="Glycoside hydrolase, family 3, N-terminal domain"/>
    <property type="match status" value="1"/>
</dbReference>
<dbReference type="PANTHER" id="PTHR30480:SF13">
    <property type="entry name" value="BETA-HEXOSAMINIDASE"/>
    <property type="match status" value="1"/>
</dbReference>
<evidence type="ECO:0000313" key="8">
    <source>
        <dbReference type="Proteomes" id="UP000324065"/>
    </source>
</evidence>
<dbReference type="OrthoDB" id="9786661at2"/>
<keyword evidence="5 7" id="KW-0326">Glycosidase</keyword>
<dbReference type="InterPro" id="IPR036962">
    <property type="entry name" value="Glyco_hydro_3_N_sf"/>
</dbReference>
<evidence type="ECO:0000256" key="4">
    <source>
        <dbReference type="ARBA" id="ARBA00022801"/>
    </source>
</evidence>
<gene>
    <name evidence="7" type="primary">nagZ</name>
    <name evidence="7" type="ORF">F1188_03005</name>
</gene>
<evidence type="ECO:0000256" key="2">
    <source>
        <dbReference type="ARBA" id="ARBA00005336"/>
    </source>
</evidence>
<dbReference type="InterPro" id="IPR017853">
    <property type="entry name" value="GH"/>
</dbReference>
<dbReference type="GO" id="GO:0005975">
    <property type="term" value="P:carbohydrate metabolic process"/>
    <property type="evidence" value="ECO:0007669"/>
    <property type="project" value="InterPro"/>
</dbReference>
<keyword evidence="4 7" id="KW-0378">Hydrolase</keyword>
<dbReference type="SUPFAM" id="SSF51445">
    <property type="entry name" value="(Trans)glycosidases"/>
    <property type="match status" value="1"/>
</dbReference>
<evidence type="ECO:0000256" key="3">
    <source>
        <dbReference type="ARBA" id="ARBA00012663"/>
    </source>
</evidence>
<dbReference type="Pfam" id="PF00933">
    <property type="entry name" value="Glyco_hydro_3"/>
    <property type="match status" value="1"/>
</dbReference>
<comment type="similarity">
    <text evidence="2">Belongs to the glycosyl hydrolase 3 family.</text>
</comment>
<dbReference type="AlphaFoldDB" id="A0A5M6IH58"/>
<dbReference type="GO" id="GO:0004563">
    <property type="term" value="F:beta-N-acetylhexosaminidase activity"/>
    <property type="evidence" value="ECO:0007669"/>
    <property type="project" value="UniProtKB-EC"/>
</dbReference>
<dbReference type="Proteomes" id="UP000324065">
    <property type="component" value="Unassembled WGS sequence"/>
</dbReference>
<organism evidence="7 8">
    <name type="scientific">Roseospira marina</name>
    <dbReference type="NCBI Taxonomy" id="140057"/>
    <lineage>
        <taxon>Bacteria</taxon>
        <taxon>Pseudomonadati</taxon>
        <taxon>Pseudomonadota</taxon>
        <taxon>Alphaproteobacteria</taxon>
        <taxon>Rhodospirillales</taxon>
        <taxon>Rhodospirillaceae</taxon>
        <taxon>Roseospira</taxon>
    </lineage>
</organism>
<protein>
    <recommendedName>
        <fullName evidence="3">beta-N-acetylhexosaminidase</fullName>
        <ecNumber evidence="3">3.2.1.52</ecNumber>
    </recommendedName>
</protein>
<evidence type="ECO:0000256" key="5">
    <source>
        <dbReference type="ARBA" id="ARBA00023295"/>
    </source>
</evidence>
<comment type="catalytic activity">
    <reaction evidence="1">
        <text>Hydrolysis of terminal non-reducing N-acetyl-D-hexosamine residues in N-acetyl-beta-D-hexosaminides.</text>
        <dbReference type="EC" id="3.2.1.52"/>
    </reaction>
</comment>
<feature type="domain" description="Glycoside hydrolase family 3 N-terminal" evidence="6">
    <location>
        <begin position="19"/>
        <end position="298"/>
    </location>
</feature>
<dbReference type="GO" id="GO:0009254">
    <property type="term" value="P:peptidoglycan turnover"/>
    <property type="evidence" value="ECO:0007669"/>
    <property type="project" value="TreeGrafter"/>
</dbReference>
<evidence type="ECO:0000256" key="1">
    <source>
        <dbReference type="ARBA" id="ARBA00001231"/>
    </source>
</evidence>
<accession>A0A5M6IH58</accession>
<dbReference type="PANTHER" id="PTHR30480">
    <property type="entry name" value="BETA-HEXOSAMINIDASE-RELATED"/>
    <property type="match status" value="1"/>
</dbReference>
<proteinExistence type="inferred from homology"/>
<comment type="caution">
    <text evidence="7">The sequence shown here is derived from an EMBL/GenBank/DDBJ whole genome shotgun (WGS) entry which is preliminary data.</text>
</comment>
<keyword evidence="8" id="KW-1185">Reference proteome</keyword>
<evidence type="ECO:0000259" key="6">
    <source>
        <dbReference type="Pfam" id="PF00933"/>
    </source>
</evidence>
<dbReference type="InterPro" id="IPR001764">
    <property type="entry name" value="Glyco_hydro_3_N"/>
</dbReference>
<dbReference type="EC" id="3.2.1.52" evidence="3"/>
<sequence>MSVSDAPLAAILGCAGLRPTREECALFADVRPLGFILFGRNVDSPSQVADLVGELRASAGRPDAMVLIDQEGGRVRRLGPPHWRAAPPQGVFGALYDRDPALGREAVRLNTRLLAQDLLALGIDVDCLPLADVRHPDGHDIIGDRSYGSAPEVVADLGRVCVDALLESGVLPVIKHLPGHGRALADSHKHLPVVPASRADLEAVDFSPFRALKDVVMGMTAHVVYSAIDPDRAATLSPIVVKEIIRTHIGFDGLLVTDDLSMKALNGDFTARARQSLEAGCDVVLHCNGDWDEMRAVVAGCRPLDAAGLDRVARARAVQQGPAPFDAAAAAARLEDLLAP</sequence>